<protein>
    <submittedName>
        <fullName evidence="2">Uncharacterized protein</fullName>
    </submittedName>
</protein>
<evidence type="ECO:0000313" key="2">
    <source>
        <dbReference type="EMBL" id="NML64521.1"/>
    </source>
</evidence>
<dbReference type="RefSeq" id="WP_169529811.1">
    <property type="nucleotide sequence ID" value="NZ_JABBGH010000001.1"/>
</dbReference>
<dbReference type="EMBL" id="JABBGH010000001">
    <property type="protein sequence ID" value="NML64521.1"/>
    <property type="molecule type" value="Genomic_DNA"/>
</dbReference>
<name>A0A7Y0ABY4_9BACT</name>
<keyword evidence="1" id="KW-1133">Transmembrane helix</keyword>
<feature type="transmembrane region" description="Helical" evidence="1">
    <location>
        <begin position="12"/>
        <end position="33"/>
    </location>
</feature>
<gene>
    <name evidence="2" type="ORF">HHL22_04820</name>
</gene>
<comment type="caution">
    <text evidence="2">The sequence shown here is derived from an EMBL/GenBank/DDBJ whole genome shotgun (WGS) entry which is preliminary data.</text>
</comment>
<accession>A0A7Y0ABY4</accession>
<feature type="transmembrane region" description="Helical" evidence="1">
    <location>
        <begin position="45"/>
        <end position="66"/>
    </location>
</feature>
<keyword evidence="1" id="KW-0812">Transmembrane</keyword>
<proteinExistence type="predicted"/>
<dbReference type="AlphaFoldDB" id="A0A7Y0ABY4"/>
<keyword evidence="1" id="KW-0472">Membrane</keyword>
<evidence type="ECO:0000313" key="3">
    <source>
        <dbReference type="Proteomes" id="UP000559626"/>
    </source>
</evidence>
<sequence length="76" mass="8705">MELAKLYRPTRFNSWQFIAFTGLLMSAGAQVLIRYVFARPLPAGYQWLYVCWAALFVVGALVNLFGKERPAGHHHH</sequence>
<reference evidence="2 3" key="1">
    <citation type="submission" date="2020-04" db="EMBL/GenBank/DDBJ databases">
        <title>Hymenobacter polaris sp. nov., isolated from Arctic soil.</title>
        <authorList>
            <person name="Dahal R.H."/>
        </authorList>
    </citation>
    <scope>NUCLEOTIDE SEQUENCE [LARGE SCALE GENOMIC DNA]</scope>
    <source>
        <strain evidence="2 3">RP-2-7</strain>
    </source>
</reference>
<dbReference type="Proteomes" id="UP000559626">
    <property type="component" value="Unassembled WGS sequence"/>
</dbReference>
<organism evidence="2 3">
    <name type="scientific">Hymenobacter polaris</name>
    <dbReference type="NCBI Taxonomy" id="2682546"/>
    <lineage>
        <taxon>Bacteria</taxon>
        <taxon>Pseudomonadati</taxon>
        <taxon>Bacteroidota</taxon>
        <taxon>Cytophagia</taxon>
        <taxon>Cytophagales</taxon>
        <taxon>Hymenobacteraceae</taxon>
        <taxon>Hymenobacter</taxon>
    </lineage>
</organism>
<evidence type="ECO:0000256" key="1">
    <source>
        <dbReference type="SAM" id="Phobius"/>
    </source>
</evidence>
<keyword evidence="3" id="KW-1185">Reference proteome</keyword>